<reference evidence="3 4" key="1">
    <citation type="submission" date="2018-06" db="EMBL/GenBank/DDBJ databases">
        <title>Paenibacillus montanisoli sp. nov., isolated from mountain area soil.</title>
        <authorList>
            <person name="Wu M."/>
        </authorList>
    </citation>
    <scope>NUCLEOTIDE SEQUENCE [LARGE SCALE GENOMIC DNA]</scope>
    <source>
        <strain evidence="3 4">RA17</strain>
    </source>
</reference>
<dbReference type="Proteomes" id="UP000249260">
    <property type="component" value="Unassembled WGS sequence"/>
</dbReference>
<dbReference type="Pfam" id="PF01547">
    <property type="entry name" value="SBP_bac_1"/>
    <property type="match status" value="1"/>
</dbReference>
<dbReference type="PANTHER" id="PTHR43649:SF12">
    <property type="entry name" value="DIACETYLCHITOBIOSE BINDING PROTEIN DASA"/>
    <property type="match status" value="1"/>
</dbReference>
<proteinExistence type="predicted"/>
<name>A0A328TSA6_9BACL</name>
<protein>
    <submittedName>
        <fullName evidence="3">ABC transporter substrate-binding protein</fullName>
    </submittedName>
</protein>
<dbReference type="RefSeq" id="WP_112885601.1">
    <property type="nucleotide sequence ID" value="NZ_QLUW01000007.1"/>
</dbReference>
<organism evidence="3 4">
    <name type="scientific">Paenibacillus montanisoli</name>
    <dbReference type="NCBI Taxonomy" id="2081970"/>
    <lineage>
        <taxon>Bacteria</taxon>
        <taxon>Bacillati</taxon>
        <taxon>Bacillota</taxon>
        <taxon>Bacilli</taxon>
        <taxon>Bacillales</taxon>
        <taxon>Paenibacillaceae</taxon>
        <taxon>Paenibacillus</taxon>
    </lineage>
</organism>
<gene>
    <name evidence="3" type="ORF">DL346_27580</name>
</gene>
<evidence type="ECO:0000313" key="3">
    <source>
        <dbReference type="EMBL" id="RAP73459.1"/>
    </source>
</evidence>
<keyword evidence="2" id="KW-0732">Signal</keyword>
<keyword evidence="4" id="KW-1185">Reference proteome</keyword>
<feature type="chain" id="PRO_5038450501" evidence="2">
    <location>
        <begin position="27"/>
        <end position="577"/>
    </location>
</feature>
<feature type="signal peptide" evidence="2">
    <location>
        <begin position="1"/>
        <end position="26"/>
    </location>
</feature>
<dbReference type="CDD" id="cd13580">
    <property type="entry name" value="PBP2_AlgQ_like_1"/>
    <property type="match status" value="1"/>
</dbReference>
<dbReference type="PROSITE" id="PS51257">
    <property type="entry name" value="PROKAR_LIPOPROTEIN"/>
    <property type="match status" value="1"/>
</dbReference>
<feature type="compositionally biased region" description="Low complexity" evidence="1">
    <location>
        <begin position="28"/>
        <end position="61"/>
    </location>
</feature>
<dbReference type="PANTHER" id="PTHR43649">
    <property type="entry name" value="ARABINOSE-BINDING PROTEIN-RELATED"/>
    <property type="match status" value="1"/>
</dbReference>
<evidence type="ECO:0000256" key="1">
    <source>
        <dbReference type="SAM" id="MobiDB-lite"/>
    </source>
</evidence>
<accession>A0A328TSA6</accession>
<comment type="caution">
    <text evidence="3">The sequence shown here is derived from an EMBL/GenBank/DDBJ whole genome shotgun (WGS) entry which is preliminary data.</text>
</comment>
<evidence type="ECO:0000256" key="2">
    <source>
        <dbReference type="SAM" id="SignalP"/>
    </source>
</evidence>
<dbReference type="AlphaFoldDB" id="A0A328TSA6"/>
<sequence length="577" mass="63214">MTSKHLNRTAIAIVTCALILSACGNSDTTNSTNSNNGASSNASESANSGASANNNDGASSETVDPAAKYDPPIEFTIVGESDPNLKFDSGQTYEKNGVYDMYEKDLGISIKNKWMVDSKQYPEKVKLSIASDDIPDLMKVTVDDLQQLVENDILADLTDVYEKYATDETKTFMTSDGGKQLDSAKFDGKLMAIPVTNSPYNDAQFLYVRKDWLQKLNLTEPKTMDDVLKISEAFTKQDPDGNGKEDTVGFVAQKEIYNPAYGFAGFFNGFHAYPGAWVKDASGKLAYGSIQPEMKTALKALQDLFKAGQLDKEFFTVDHMKANELVANGQAGMAYGPFWLTSWPMPSAVVKDNKVTADWEVYPIPSADDSPALNQVGLGVNAYYVVSKKSEHPEAAIKLLNRFIEVDSHPITPETKAYKFGSSDQELWKLNPIVVMSQDLNAKTGGLLSKAVEAKDPSSLDGNVSGTAYYNDAIKFLDGDTSLWSSWMNAKPHGSLEIMNQYLTASQFLTNAFTGAPTPAMVAKKSILDQKEQELFTKIVINQAPVDEFDKFVEEWKSLGGEEITTEVNDWSAKRGG</sequence>
<feature type="region of interest" description="Disordered" evidence="1">
    <location>
        <begin position="28"/>
        <end position="66"/>
    </location>
</feature>
<dbReference type="OrthoDB" id="9787283at2"/>
<dbReference type="EMBL" id="QLUW01000007">
    <property type="protein sequence ID" value="RAP73459.1"/>
    <property type="molecule type" value="Genomic_DNA"/>
</dbReference>
<evidence type="ECO:0000313" key="4">
    <source>
        <dbReference type="Proteomes" id="UP000249260"/>
    </source>
</evidence>
<dbReference type="Gene3D" id="3.40.190.10">
    <property type="entry name" value="Periplasmic binding protein-like II"/>
    <property type="match status" value="2"/>
</dbReference>
<dbReference type="InterPro" id="IPR050490">
    <property type="entry name" value="Bact_solute-bd_prot1"/>
</dbReference>
<dbReference type="SUPFAM" id="SSF53850">
    <property type="entry name" value="Periplasmic binding protein-like II"/>
    <property type="match status" value="1"/>
</dbReference>
<dbReference type="InterPro" id="IPR006059">
    <property type="entry name" value="SBP"/>
</dbReference>